<dbReference type="InterPro" id="IPR050282">
    <property type="entry name" value="Cycloisomerase_2"/>
</dbReference>
<feature type="signal peptide" evidence="2">
    <location>
        <begin position="1"/>
        <end position="19"/>
    </location>
</feature>
<dbReference type="InterPro" id="IPR015943">
    <property type="entry name" value="WD40/YVTN_repeat-like_dom_sf"/>
</dbReference>
<accession>A0A5N7B9W6</accession>
<name>A0A5N7B9W6_9EURO</name>
<dbReference type="EMBL" id="ML736207">
    <property type="protein sequence ID" value="KAE8378530.1"/>
    <property type="molecule type" value="Genomic_DNA"/>
</dbReference>
<evidence type="ECO:0000313" key="3">
    <source>
        <dbReference type="EMBL" id="KAE8378530.1"/>
    </source>
</evidence>
<protein>
    <recommendedName>
        <fullName evidence="5">Lactonase, 7-bladed beta-propeller-domain-containing protein</fullName>
    </recommendedName>
</protein>
<dbReference type="AlphaFoldDB" id="A0A5N7B9W6"/>
<evidence type="ECO:0000256" key="1">
    <source>
        <dbReference type="ARBA" id="ARBA00005564"/>
    </source>
</evidence>
<evidence type="ECO:0000256" key="2">
    <source>
        <dbReference type="SAM" id="SignalP"/>
    </source>
</evidence>
<evidence type="ECO:0008006" key="5">
    <source>
        <dbReference type="Google" id="ProtNLM"/>
    </source>
</evidence>
<keyword evidence="4" id="KW-1185">Reference proteome</keyword>
<organism evidence="3 4">
    <name type="scientific">Aspergillus bertholletiae</name>
    <dbReference type="NCBI Taxonomy" id="1226010"/>
    <lineage>
        <taxon>Eukaryota</taxon>
        <taxon>Fungi</taxon>
        <taxon>Dikarya</taxon>
        <taxon>Ascomycota</taxon>
        <taxon>Pezizomycotina</taxon>
        <taxon>Eurotiomycetes</taxon>
        <taxon>Eurotiomycetidae</taxon>
        <taxon>Eurotiales</taxon>
        <taxon>Aspergillaceae</taxon>
        <taxon>Aspergillus</taxon>
        <taxon>Aspergillus subgen. Circumdati</taxon>
    </lineage>
</organism>
<comment type="similarity">
    <text evidence="1">Belongs to the cycloisomerase 2 family.</text>
</comment>
<evidence type="ECO:0000313" key="4">
    <source>
        <dbReference type="Proteomes" id="UP000326198"/>
    </source>
</evidence>
<dbReference type="SUPFAM" id="SSF75011">
    <property type="entry name" value="3-carboxy-cis,cis-mucoante lactonizing enzyme"/>
    <property type="match status" value="1"/>
</dbReference>
<dbReference type="Proteomes" id="UP000326198">
    <property type="component" value="Unassembled WGS sequence"/>
</dbReference>
<reference evidence="3 4" key="1">
    <citation type="submission" date="2019-04" db="EMBL/GenBank/DDBJ databases">
        <title>Friends and foes A comparative genomics studyof 23 Aspergillus species from section Flavi.</title>
        <authorList>
            <consortium name="DOE Joint Genome Institute"/>
            <person name="Kjaerbolling I."/>
            <person name="Vesth T."/>
            <person name="Frisvad J.C."/>
            <person name="Nybo J.L."/>
            <person name="Theobald S."/>
            <person name="Kildgaard S."/>
            <person name="Isbrandt T."/>
            <person name="Kuo A."/>
            <person name="Sato A."/>
            <person name="Lyhne E.K."/>
            <person name="Kogle M.E."/>
            <person name="Wiebenga A."/>
            <person name="Kun R.S."/>
            <person name="Lubbers R.J."/>
            <person name="Makela M.R."/>
            <person name="Barry K."/>
            <person name="Chovatia M."/>
            <person name="Clum A."/>
            <person name="Daum C."/>
            <person name="Haridas S."/>
            <person name="He G."/>
            <person name="LaButti K."/>
            <person name="Lipzen A."/>
            <person name="Mondo S."/>
            <person name="Riley R."/>
            <person name="Salamov A."/>
            <person name="Simmons B.A."/>
            <person name="Magnuson J.K."/>
            <person name="Henrissat B."/>
            <person name="Mortensen U.H."/>
            <person name="Larsen T.O."/>
            <person name="Devries R.P."/>
            <person name="Grigoriev I.V."/>
            <person name="Machida M."/>
            <person name="Baker S.E."/>
            <person name="Andersen M.R."/>
        </authorList>
    </citation>
    <scope>NUCLEOTIDE SEQUENCE [LARGE SCALE GENOMIC DNA]</scope>
    <source>
        <strain evidence="3 4">IBT 29228</strain>
    </source>
</reference>
<dbReference type="OrthoDB" id="423498at2759"/>
<feature type="chain" id="PRO_5024895345" description="Lactonase, 7-bladed beta-propeller-domain-containing protein" evidence="2">
    <location>
        <begin position="20"/>
        <end position="373"/>
    </location>
</feature>
<dbReference type="PANTHER" id="PTHR30344">
    <property type="entry name" value="6-PHOSPHOGLUCONOLACTONASE-RELATED"/>
    <property type="match status" value="1"/>
</dbReference>
<gene>
    <name evidence="3" type="ORF">BDV26DRAFT_281056</name>
</gene>
<proteinExistence type="inferred from homology"/>
<sequence>MHPSFLLSMLAISTKQVLASKHHLYSGFFSGSEVYGIEFDDEASTLTVINNITTNSSDGSKWIAIDERRENIYVASGASYNSYTIASNLGLTLKSNLTIPDTCGNLNYIAASSPSPYTVFGAPYSTGCSGQAITVDQSGALKSIIGNITYGNSSGVHGLAIDADASFIYSADDMGNAVWVHSFDSATGAVEEVQYLAAPSSANPRHLAVHPKGSYVYVVFEEANELAVYSRDTSTGKLTFTNTTYPLIPSSYTNTSSYWSDEVAFSVSSSASPKYLLASARSRSTSSPGYVAAFSLDATTGAIQEQLFLTQTTGSGGSANSVSPALFSEDYFAITDSGSNFIEIWQLSTDGNVAAVAAHLDLDNGPANVVWYS</sequence>
<dbReference type="GO" id="GO:0017057">
    <property type="term" value="F:6-phosphogluconolactonase activity"/>
    <property type="evidence" value="ECO:0007669"/>
    <property type="project" value="TreeGrafter"/>
</dbReference>
<dbReference type="Pfam" id="PF10282">
    <property type="entry name" value="Lactonase"/>
    <property type="match status" value="1"/>
</dbReference>
<dbReference type="PANTHER" id="PTHR30344:SF4">
    <property type="entry name" value="CYCLASE, PUTATIVE (AFU_ORTHOLOGUE AFUA_6G11580)-RELATED"/>
    <property type="match status" value="1"/>
</dbReference>
<dbReference type="Gene3D" id="2.130.10.10">
    <property type="entry name" value="YVTN repeat-like/Quinoprotein amine dehydrogenase"/>
    <property type="match status" value="1"/>
</dbReference>
<dbReference type="InterPro" id="IPR019405">
    <property type="entry name" value="Lactonase_7-beta_prop"/>
</dbReference>
<keyword evidence="2" id="KW-0732">Signal</keyword>